<organism evidence="2 3">
    <name type="scientific">Candidatus Curtissbacteria bacterium RIFCSPLOWO2_01_FULL_41_18</name>
    <dbReference type="NCBI Taxonomy" id="1797727"/>
    <lineage>
        <taxon>Bacteria</taxon>
        <taxon>Candidatus Curtissiibacteriota</taxon>
    </lineage>
</organism>
<reference evidence="2 3" key="1">
    <citation type="journal article" date="2016" name="Nat. Commun.">
        <title>Thousands of microbial genomes shed light on interconnected biogeochemical processes in an aquifer system.</title>
        <authorList>
            <person name="Anantharaman K."/>
            <person name="Brown C.T."/>
            <person name="Hug L.A."/>
            <person name="Sharon I."/>
            <person name="Castelle C.J."/>
            <person name="Probst A.J."/>
            <person name="Thomas B.C."/>
            <person name="Singh A."/>
            <person name="Wilkins M.J."/>
            <person name="Karaoz U."/>
            <person name="Brodie E.L."/>
            <person name="Williams K.H."/>
            <person name="Hubbard S.S."/>
            <person name="Banfield J.F."/>
        </authorList>
    </citation>
    <scope>NUCLEOTIDE SEQUENCE [LARGE SCALE GENOMIC DNA]</scope>
</reference>
<evidence type="ECO:0000256" key="1">
    <source>
        <dbReference type="SAM" id="MobiDB-lite"/>
    </source>
</evidence>
<sequence length="82" mass="9171">MRKRQIFDKILLLSGRRTAAAISLHDCRGKSRQQKARNGAQAPTSTQIPDGIWPIAGVLSIEREKGRILNKQHPRATVTIRS</sequence>
<name>A0A1F5HMR8_9BACT</name>
<gene>
    <name evidence="2" type="ORF">A3B51_02765</name>
</gene>
<accession>A0A1F5HMR8</accession>
<evidence type="ECO:0000313" key="3">
    <source>
        <dbReference type="Proteomes" id="UP000176780"/>
    </source>
</evidence>
<evidence type="ECO:0000313" key="2">
    <source>
        <dbReference type="EMBL" id="OGE05423.1"/>
    </source>
</evidence>
<dbReference type="AlphaFoldDB" id="A0A1F5HMR8"/>
<dbReference type="Proteomes" id="UP000176780">
    <property type="component" value="Unassembled WGS sequence"/>
</dbReference>
<comment type="caution">
    <text evidence="2">The sequence shown here is derived from an EMBL/GenBank/DDBJ whole genome shotgun (WGS) entry which is preliminary data.</text>
</comment>
<proteinExistence type="predicted"/>
<protein>
    <submittedName>
        <fullName evidence="2">Uncharacterized protein</fullName>
    </submittedName>
</protein>
<dbReference type="EMBL" id="MFBQ01000003">
    <property type="protein sequence ID" value="OGE05423.1"/>
    <property type="molecule type" value="Genomic_DNA"/>
</dbReference>
<feature type="region of interest" description="Disordered" evidence="1">
    <location>
        <begin position="26"/>
        <end position="48"/>
    </location>
</feature>